<proteinExistence type="predicted"/>
<feature type="compositionally biased region" description="Low complexity" evidence="1">
    <location>
        <begin position="111"/>
        <end position="124"/>
    </location>
</feature>
<protein>
    <recommendedName>
        <fullName evidence="3">Integrase, catalytic region, zinc finger, CCHC-type, peptidase aspartic, catalytic</fullName>
    </recommendedName>
</protein>
<evidence type="ECO:0008006" key="3">
    <source>
        <dbReference type="Google" id="ProtNLM"/>
    </source>
</evidence>
<comment type="caution">
    <text evidence="2">The sequence shown here is derived from an EMBL/GenBank/DDBJ whole genome shotgun (WGS) entry which is preliminary data.</text>
</comment>
<dbReference type="AlphaFoldDB" id="A0A6L2LBH5"/>
<evidence type="ECO:0000313" key="2">
    <source>
        <dbReference type="EMBL" id="GEU59113.1"/>
    </source>
</evidence>
<reference evidence="2" key="1">
    <citation type="journal article" date="2019" name="Sci. Rep.">
        <title>Draft genome of Tanacetum cinerariifolium, the natural source of mosquito coil.</title>
        <authorList>
            <person name="Yamashiro T."/>
            <person name="Shiraishi A."/>
            <person name="Satake H."/>
            <person name="Nakayama K."/>
        </authorList>
    </citation>
    <scope>NUCLEOTIDE SEQUENCE</scope>
</reference>
<feature type="compositionally biased region" description="Low complexity" evidence="1">
    <location>
        <begin position="1"/>
        <end position="10"/>
    </location>
</feature>
<feature type="region of interest" description="Disordered" evidence="1">
    <location>
        <begin position="1"/>
        <end position="27"/>
    </location>
</feature>
<feature type="region of interest" description="Disordered" evidence="1">
    <location>
        <begin position="103"/>
        <end position="153"/>
    </location>
</feature>
<gene>
    <name evidence="2" type="ORF">Tci_031091</name>
</gene>
<name>A0A6L2LBH5_TANCI</name>
<evidence type="ECO:0000256" key="1">
    <source>
        <dbReference type="SAM" id="MobiDB-lite"/>
    </source>
</evidence>
<dbReference type="EMBL" id="BKCJ010004114">
    <property type="protein sequence ID" value="GEU59113.1"/>
    <property type="molecule type" value="Genomic_DNA"/>
</dbReference>
<accession>A0A6L2LBH5</accession>
<organism evidence="2">
    <name type="scientific">Tanacetum cinerariifolium</name>
    <name type="common">Dalmatian daisy</name>
    <name type="synonym">Chrysanthemum cinerariifolium</name>
    <dbReference type="NCBI Taxonomy" id="118510"/>
    <lineage>
        <taxon>Eukaryota</taxon>
        <taxon>Viridiplantae</taxon>
        <taxon>Streptophyta</taxon>
        <taxon>Embryophyta</taxon>
        <taxon>Tracheophyta</taxon>
        <taxon>Spermatophyta</taxon>
        <taxon>Magnoliopsida</taxon>
        <taxon>eudicotyledons</taxon>
        <taxon>Gunneridae</taxon>
        <taxon>Pentapetalae</taxon>
        <taxon>asterids</taxon>
        <taxon>campanulids</taxon>
        <taxon>Asterales</taxon>
        <taxon>Asteraceae</taxon>
        <taxon>Asteroideae</taxon>
        <taxon>Anthemideae</taxon>
        <taxon>Anthemidinae</taxon>
        <taxon>Tanacetum</taxon>
    </lineage>
</organism>
<sequence length="476" mass="54830">MTTLITTSTTDSQMHNNNMAAGSRDRPPMLTTRRYAQWQSRFMRYVDTKPNSEALRKCILQEKEAIHLLLTGIGDKIYSTVNACKTAHDMWIAIERLQQAPKSHKLYAPPSKQSSSTRSYASTRYKGKEIAKPMTPPFESASEEDSDPEQAQSDKDMQMNLAFIAKYFKKIYKPTNKNLRTSLNSKNKNVDTSPRNFAKECKKPKRAKDYTYHKEKMLLCKQAEKAHYSSMEKIHKVLPTESGSDAKPLQKADQNAKECDDERVVLANLIANLKLDTDENKKIQKQLKKANTSLFHELQECKSAFEECKPSLGESNRTQDRYLVALHDKKSLTDLDALTELQCLYLHKLKEWPVVRRQDAFLDQDQIALRDYLHQSAPPHPIWGSNKRRLVGLFRYWRAASARSKSRVARFLRCDSNRIVMKNIMVEYFLDSRNFGSRMVVVDDTPIVIDNLGRVTFAFQNEETIARKNLSFVNLG</sequence>
<feature type="compositionally biased region" description="Polar residues" evidence="1">
    <location>
        <begin position="11"/>
        <end position="20"/>
    </location>
</feature>